<proteinExistence type="predicted"/>
<dbReference type="RefSeq" id="WP_085010236.1">
    <property type="nucleotide sequence ID" value="NZ_NAAD01000008.1"/>
</dbReference>
<keyword evidence="1" id="KW-1133">Transmembrane helix</keyword>
<dbReference type="STRING" id="1969733.B5V00_07925"/>
<comment type="caution">
    <text evidence="2">The sequence shown here is derived from an EMBL/GenBank/DDBJ whole genome shotgun (WGS) entry which is preliminary data.</text>
</comment>
<dbReference type="EMBL" id="NAAD01000008">
    <property type="protein sequence ID" value="ORJ60481.1"/>
    <property type="molecule type" value="Genomic_DNA"/>
</dbReference>
<dbReference type="AlphaFoldDB" id="A0A1X0Y5K5"/>
<gene>
    <name evidence="2" type="ORF">B5V00_07925</name>
</gene>
<evidence type="ECO:0000256" key="1">
    <source>
        <dbReference type="SAM" id="Phobius"/>
    </source>
</evidence>
<keyword evidence="3" id="KW-1185">Reference proteome</keyword>
<accession>A0A1X0Y5K5</accession>
<sequence>MNDEAVTLDPTGRARKMATIIYALQAASFIFGLTAIIGIILNYLKADLVKGTFVESHFRWQRRTFWFGLFWSILGGITFTFVIGYFILVLTGIWLIYRIVNGWLKLSENRPMYLR</sequence>
<dbReference type="Proteomes" id="UP000193136">
    <property type="component" value="Unassembled WGS sequence"/>
</dbReference>
<evidence type="ECO:0000313" key="3">
    <source>
        <dbReference type="Proteomes" id="UP000193136"/>
    </source>
</evidence>
<protein>
    <recommendedName>
        <fullName evidence="4">Transmembrane protein</fullName>
    </recommendedName>
</protein>
<organism evidence="2 3">
    <name type="scientific">Geothermobacter hydrogeniphilus</name>
    <dbReference type="NCBI Taxonomy" id="1969733"/>
    <lineage>
        <taxon>Bacteria</taxon>
        <taxon>Pseudomonadati</taxon>
        <taxon>Thermodesulfobacteriota</taxon>
        <taxon>Desulfuromonadia</taxon>
        <taxon>Desulfuromonadales</taxon>
        <taxon>Geothermobacteraceae</taxon>
        <taxon>Geothermobacter</taxon>
    </lineage>
</organism>
<keyword evidence="1" id="KW-0812">Transmembrane</keyword>
<evidence type="ECO:0008006" key="4">
    <source>
        <dbReference type="Google" id="ProtNLM"/>
    </source>
</evidence>
<feature type="transmembrane region" description="Helical" evidence="1">
    <location>
        <begin position="20"/>
        <end position="44"/>
    </location>
</feature>
<keyword evidence="1" id="KW-0472">Membrane</keyword>
<dbReference type="OrthoDB" id="5405464at2"/>
<name>A0A1X0Y5K5_9BACT</name>
<evidence type="ECO:0000313" key="2">
    <source>
        <dbReference type="EMBL" id="ORJ60481.1"/>
    </source>
</evidence>
<reference evidence="2 3" key="1">
    <citation type="submission" date="2017-03" db="EMBL/GenBank/DDBJ databases">
        <title>Genome sequence of Geothermobacter sp. EPR-M, Deep-Sea Iron Reducer.</title>
        <authorList>
            <person name="Tully B."/>
            <person name="Savalia P."/>
            <person name="Abuyen K."/>
            <person name="Baughan C."/>
            <person name="Romero E."/>
            <person name="Ronkowski C."/>
            <person name="Torres B."/>
            <person name="Tremblay J."/>
            <person name="Trujillo A."/>
            <person name="Tyler M."/>
            <person name="Perez-Rodriguez I."/>
            <person name="Amend J."/>
        </authorList>
    </citation>
    <scope>NUCLEOTIDE SEQUENCE [LARGE SCALE GENOMIC DNA]</scope>
    <source>
        <strain evidence="2 3">EPR-M</strain>
    </source>
</reference>
<feature type="transmembrane region" description="Helical" evidence="1">
    <location>
        <begin position="65"/>
        <end position="97"/>
    </location>
</feature>